<dbReference type="PANTHER" id="PTHR33992:SF1">
    <property type="entry name" value="RIBONUCLEASE P PROTEIN COMPONENT"/>
    <property type="match status" value="1"/>
</dbReference>
<dbReference type="Proteomes" id="UP000008963">
    <property type="component" value="Chromosome"/>
</dbReference>
<protein>
    <recommendedName>
        <fullName evidence="6 7">Ribonuclease P protein component</fullName>
        <shortName evidence="6">RNase P protein</shortName>
        <shortName evidence="6">RNaseP protein</shortName>
        <ecNumber evidence="6 7">3.1.26.5</ecNumber>
    </recommendedName>
    <alternativeName>
        <fullName evidence="6">Protein C5</fullName>
    </alternativeName>
</protein>
<dbReference type="Gene3D" id="3.30.230.10">
    <property type="match status" value="1"/>
</dbReference>
<proteinExistence type="inferred from homology"/>
<keyword evidence="3 6" id="KW-0255">Endonuclease</keyword>
<dbReference type="eggNOG" id="COG0594">
    <property type="taxonomic scope" value="Bacteria"/>
</dbReference>
<dbReference type="EMBL" id="FQ312005">
    <property type="protein sequence ID" value="CBW28190.1"/>
    <property type="molecule type" value="Genomic_DNA"/>
</dbReference>
<dbReference type="GO" id="GO:0001682">
    <property type="term" value="P:tRNA 5'-leader removal"/>
    <property type="evidence" value="ECO:0007669"/>
    <property type="project" value="UniProtKB-UniRule"/>
</dbReference>
<sequence length="121" mass="14348">MADNSYDKSYRLLSAQDFSYLRKNSKRFKSKWLMAYYKPTRIRLPESHSRIGFSVTKKVGNAVLRNRYKRIMRDMFRNSTLKEKGLDILVIVSPYITKNNSNKDDQEKCLKDSFSHLLKTL</sequence>
<comment type="similarity">
    <text evidence="6">Belongs to the RnpA family.</text>
</comment>
<dbReference type="GO" id="GO:0042781">
    <property type="term" value="F:3'-tRNA processing endoribonuclease activity"/>
    <property type="evidence" value="ECO:0007669"/>
    <property type="project" value="TreeGrafter"/>
</dbReference>
<dbReference type="RefSeq" id="WP_014245959.1">
    <property type="nucleotide sequence ID" value="NC_016620.1"/>
</dbReference>
<evidence type="ECO:0000256" key="3">
    <source>
        <dbReference type="ARBA" id="ARBA00022759"/>
    </source>
</evidence>
<evidence type="ECO:0000313" key="9">
    <source>
        <dbReference type="Proteomes" id="UP000008963"/>
    </source>
</evidence>
<dbReference type="NCBIfam" id="TIGR00188">
    <property type="entry name" value="rnpA"/>
    <property type="match status" value="1"/>
</dbReference>
<evidence type="ECO:0000256" key="2">
    <source>
        <dbReference type="ARBA" id="ARBA00022722"/>
    </source>
</evidence>
<keyword evidence="2 6" id="KW-0540">Nuclease</keyword>
<dbReference type="HOGENOM" id="CLU_117179_9_2_7"/>
<dbReference type="GO" id="GO:0000049">
    <property type="term" value="F:tRNA binding"/>
    <property type="evidence" value="ECO:0007669"/>
    <property type="project" value="UniProtKB-UniRule"/>
</dbReference>
<gene>
    <name evidence="6 8" type="primary">rnpA</name>
    <name evidence="8" type="ordered locus">BMS_3449</name>
</gene>
<dbReference type="AlphaFoldDB" id="E1X1M2"/>
<dbReference type="Pfam" id="PF00825">
    <property type="entry name" value="Ribonuclease_P"/>
    <property type="match status" value="1"/>
</dbReference>
<evidence type="ECO:0000256" key="6">
    <source>
        <dbReference type="HAMAP-Rule" id="MF_00227"/>
    </source>
</evidence>
<dbReference type="STRING" id="862908.BMS_3449"/>
<dbReference type="HAMAP" id="MF_00227">
    <property type="entry name" value="RNase_P"/>
    <property type="match status" value="1"/>
</dbReference>
<evidence type="ECO:0000256" key="7">
    <source>
        <dbReference type="NCBIfam" id="TIGR00188"/>
    </source>
</evidence>
<dbReference type="InterPro" id="IPR020568">
    <property type="entry name" value="Ribosomal_Su5_D2-typ_SF"/>
</dbReference>
<evidence type="ECO:0000313" key="8">
    <source>
        <dbReference type="EMBL" id="CBW28190.1"/>
    </source>
</evidence>
<dbReference type="OrthoDB" id="9796422at2"/>
<reference evidence="9" key="1">
    <citation type="journal article" date="2013" name="ISME J.">
        <title>A small predatory core genome in the divergent marine Bacteriovorax marinus SJ and the terrestrial Bdellovibrio bacteriovorus.</title>
        <authorList>
            <person name="Crossman L.C."/>
            <person name="Chen H."/>
            <person name="Cerdeno-Tarraga A.M."/>
            <person name="Brooks K."/>
            <person name="Quail M.A."/>
            <person name="Pineiro S.A."/>
            <person name="Hobley L."/>
            <person name="Sockett R.E."/>
            <person name="Bentley S.D."/>
            <person name="Parkhill J."/>
            <person name="Williams H.N."/>
            <person name="Stine O.C."/>
        </authorList>
    </citation>
    <scope>NUCLEOTIDE SEQUENCE [LARGE SCALE GENOMIC DNA]</scope>
    <source>
        <strain evidence="9">ATCC BAA-682 / DSM 15412 / SJ</strain>
    </source>
</reference>
<dbReference type="GO" id="GO:0004526">
    <property type="term" value="F:ribonuclease P activity"/>
    <property type="evidence" value="ECO:0007669"/>
    <property type="project" value="UniProtKB-UniRule"/>
</dbReference>
<organism evidence="8 9">
    <name type="scientific">Halobacteriovorax marinus (strain ATCC BAA-682 / DSM 15412 / SJ)</name>
    <name type="common">Bacteriovorax marinus</name>
    <dbReference type="NCBI Taxonomy" id="862908"/>
    <lineage>
        <taxon>Bacteria</taxon>
        <taxon>Pseudomonadati</taxon>
        <taxon>Bdellovibrionota</taxon>
        <taxon>Bacteriovoracia</taxon>
        <taxon>Bacteriovoracales</taxon>
        <taxon>Halobacteriovoraceae</taxon>
        <taxon>Halobacteriovorax</taxon>
    </lineage>
</organism>
<keyword evidence="5 6" id="KW-0694">RNA-binding</keyword>
<name>E1X1M2_HALMS</name>
<dbReference type="GO" id="GO:0030677">
    <property type="term" value="C:ribonuclease P complex"/>
    <property type="evidence" value="ECO:0007669"/>
    <property type="project" value="TreeGrafter"/>
</dbReference>
<keyword evidence="4 6" id="KW-0378">Hydrolase</keyword>
<evidence type="ECO:0000256" key="4">
    <source>
        <dbReference type="ARBA" id="ARBA00022801"/>
    </source>
</evidence>
<evidence type="ECO:0000256" key="5">
    <source>
        <dbReference type="ARBA" id="ARBA00022884"/>
    </source>
</evidence>
<dbReference type="SUPFAM" id="SSF54211">
    <property type="entry name" value="Ribosomal protein S5 domain 2-like"/>
    <property type="match status" value="1"/>
</dbReference>
<dbReference type="EC" id="3.1.26.5" evidence="6 7"/>
<dbReference type="InterPro" id="IPR000100">
    <property type="entry name" value="RNase_P"/>
</dbReference>
<accession>E1X1M2</accession>
<comment type="function">
    <text evidence="6">RNaseP catalyzes the removal of the 5'-leader sequence from pre-tRNA to produce the mature 5'-terminus. It can also cleave other RNA substrates such as 4.5S RNA. The protein component plays an auxiliary but essential role in vivo by binding to the 5'-leader sequence and broadening the substrate specificity of the ribozyme.</text>
</comment>
<dbReference type="KEGG" id="bmx:BMS_3449"/>
<dbReference type="PATRIC" id="fig|862908.3.peg.3300"/>
<comment type="catalytic activity">
    <reaction evidence="6">
        <text>Endonucleolytic cleavage of RNA, removing 5'-extranucleotides from tRNA precursor.</text>
        <dbReference type="EC" id="3.1.26.5"/>
    </reaction>
</comment>
<dbReference type="PANTHER" id="PTHR33992">
    <property type="entry name" value="RIBONUCLEASE P PROTEIN COMPONENT"/>
    <property type="match status" value="1"/>
</dbReference>
<keyword evidence="1 6" id="KW-0819">tRNA processing</keyword>
<comment type="subunit">
    <text evidence="6">Consists of a catalytic RNA component (M1 or rnpB) and a protein subunit.</text>
</comment>
<evidence type="ECO:0000256" key="1">
    <source>
        <dbReference type="ARBA" id="ARBA00022694"/>
    </source>
</evidence>
<keyword evidence="9" id="KW-1185">Reference proteome</keyword>
<dbReference type="InterPro" id="IPR014721">
    <property type="entry name" value="Ribsml_uS5_D2-typ_fold_subgr"/>
</dbReference>